<protein>
    <recommendedName>
        <fullName evidence="6">Prolyl 4-hydroxylase alpha subunit domain-containing protein</fullName>
    </recommendedName>
</protein>
<gene>
    <name evidence="7" type="ORF">CTAYLR_005766</name>
</gene>
<keyword evidence="8" id="KW-1185">Reference proteome</keyword>
<evidence type="ECO:0000256" key="5">
    <source>
        <dbReference type="ARBA" id="ARBA00023004"/>
    </source>
</evidence>
<dbReference type="Pfam" id="PF13640">
    <property type="entry name" value="2OG-FeII_Oxy_3"/>
    <property type="match status" value="1"/>
</dbReference>
<proteinExistence type="predicted"/>
<evidence type="ECO:0000313" key="8">
    <source>
        <dbReference type="Proteomes" id="UP001230188"/>
    </source>
</evidence>
<dbReference type="AlphaFoldDB" id="A0AAD7XKU5"/>
<keyword evidence="4" id="KW-0560">Oxidoreductase</keyword>
<evidence type="ECO:0000256" key="1">
    <source>
        <dbReference type="ARBA" id="ARBA00001961"/>
    </source>
</evidence>
<accession>A0AAD7XKU5</accession>
<comment type="cofactor">
    <cofactor evidence="1">
        <name>L-ascorbate</name>
        <dbReference type="ChEBI" id="CHEBI:38290"/>
    </cofactor>
</comment>
<evidence type="ECO:0000313" key="7">
    <source>
        <dbReference type="EMBL" id="KAJ8607621.1"/>
    </source>
</evidence>
<name>A0AAD7XKU5_9STRA</name>
<evidence type="ECO:0000256" key="4">
    <source>
        <dbReference type="ARBA" id="ARBA00023002"/>
    </source>
</evidence>
<dbReference type="PANTHER" id="PTHR10869">
    <property type="entry name" value="PROLYL 4-HYDROXYLASE ALPHA SUBUNIT"/>
    <property type="match status" value="1"/>
</dbReference>
<keyword evidence="5" id="KW-0408">Iron</keyword>
<dbReference type="GO" id="GO:0031418">
    <property type="term" value="F:L-ascorbic acid binding"/>
    <property type="evidence" value="ECO:0007669"/>
    <property type="project" value="InterPro"/>
</dbReference>
<dbReference type="GO" id="GO:0016705">
    <property type="term" value="F:oxidoreductase activity, acting on paired donors, with incorporation or reduction of molecular oxygen"/>
    <property type="evidence" value="ECO:0007669"/>
    <property type="project" value="InterPro"/>
</dbReference>
<reference evidence="7" key="1">
    <citation type="submission" date="2023-01" db="EMBL/GenBank/DDBJ databases">
        <title>Metagenome sequencing of chrysophaentin producing Chrysophaeum taylorii.</title>
        <authorList>
            <person name="Davison J."/>
            <person name="Bewley C."/>
        </authorList>
    </citation>
    <scope>NUCLEOTIDE SEQUENCE</scope>
    <source>
        <strain evidence="7">NIES-1699</strain>
    </source>
</reference>
<keyword evidence="3" id="KW-0223">Dioxygenase</keyword>
<dbReference type="GO" id="GO:0005506">
    <property type="term" value="F:iron ion binding"/>
    <property type="evidence" value="ECO:0007669"/>
    <property type="project" value="InterPro"/>
</dbReference>
<evidence type="ECO:0000256" key="3">
    <source>
        <dbReference type="ARBA" id="ARBA00022964"/>
    </source>
</evidence>
<dbReference type="PANTHER" id="PTHR10869:SF246">
    <property type="entry name" value="TRANSMEMBRANE PROLYL 4-HYDROXYLASE"/>
    <property type="match status" value="1"/>
</dbReference>
<evidence type="ECO:0000256" key="2">
    <source>
        <dbReference type="ARBA" id="ARBA00022723"/>
    </source>
</evidence>
<comment type="caution">
    <text evidence="7">The sequence shown here is derived from an EMBL/GenBank/DDBJ whole genome shotgun (WGS) entry which is preliminary data.</text>
</comment>
<organism evidence="7 8">
    <name type="scientific">Chrysophaeum taylorii</name>
    <dbReference type="NCBI Taxonomy" id="2483200"/>
    <lineage>
        <taxon>Eukaryota</taxon>
        <taxon>Sar</taxon>
        <taxon>Stramenopiles</taxon>
        <taxon>Ochrophyta</taxon>
        <taxon>Pelagophyceae</taxon>
        <taxon>Pelagomonadales</taxon>
        <taxon>Pelagomonadaceae</taxon>
        <taxon>Chrysophaeum</taxon>
    </lineage>
</organism>
<evidence type="ECO:0000259" key="6">
    <source>
        <dbReference type="SMART" id="SM00702"/>
    </source>
</evidence>
<dbReference type="EMBL" id="JAQMWT010000203">
    <property type="protein sequence ID" value="KAJ8607621.1"/>
    <property type="molecule type" value="Genomic_DNA"/>
</dbReference>
<dbReference type="InterPro" id="IPR045054">
    <property type="entry name" value="P4HA-like"/>
</dbReference>
<sequence>MKRIVLLGGGVGIVVAVLWFREDPVEAEIANGWRIDKSATPATLSDNERRRFQLEASVVMEEIKTDAVWTTPVLLSAEECESWIARAAPLEEGDFIFKVGRNGYERMSTGGRRHSHTRLLKDEKFAARIGNVRPEFLISCYGSDQYFAPHFDGSSYVGDEVTTHTAVLYLTDDFSGGATHYLTDPPVAVRPRRGAAVVHEVVTVLHAGGKVTSPNASCSPLRGKPKWIMQFAILGNKTDHTTVRPLRWGA</sequence>
<dbReference type="InterPro" id="IPR044862">
    <property type="entry name" value="Pro_4_hyd_alph_FE2OG_OXY"/>
</dbReference>
<dbReference type="SMART" id="SM00702">
    <property type="entry name" value="P4Hc"/>
    <property type="match status" value="1"/>
</dbReference>
<keyword evidence="2" id="KW-0479">Metal-binding</keyword>
<feature type="domain" description="Prolyl 4-hydroxylase alpha subunit" evidence="6">
    <location>
        <begin position="65"/>
        <end position="234"/>
    </location>
</feature>
<dbReference type="GO" id="GO:0051213">
    <property type="term" value="F:dioxygenase activity"/>
    <property type="evidence" value="ECO:0007669"/>
    <property type="project" value="UniProtKB-KW"/>
</dbReference>
<dbReference type="InterPro" id="IPR006620">
    <property type="entry name" value="Pro_4_hyd_alph"/>
</dbReference>
<dbReference type="Proteomes" id="UP001230188">
    <property type="component" value="Unassembled WGS sequence"/>
</dbReference>
<dbReference type="Gene3D" id="2.60.120.620">
    <property type="entry name" value="q2cbj1_9rhob like domain"/>
    <property type="match status" value="1"/>
</dbReference>